<reference evidence="1" key="1">
    <citation type="submission" date="2009-06" db="EMBL/GenBank/DDBJ databases">
        <title>Complete sequence of Dickeya dadantii Ech703.</title>
        <authorList>
            <consortium name="US DOE Joint Genome Institute"/>
            <person name="Lucas S."/>
            <person name="Copeland A."/>
            <person name="Lapidus A."/>
            <person name="Glavina del Rio T."/>
            <person name="Dalin E."/>
            <person name="Tice H."/>
            <person name="Bruce D."/>
            <person name="Goodwin L."/>
            <person name="Pitluck S."/>
            <person name="Chertkov O."/>
            <person name="Brettin T."/>
            <person name="Detter J.C."/>
            <person name="Han C."/>
            <person name="Larimer F."/>
            <person name="Land M."/>
            <person name="Hauser L."/>
            <person name="Kyrpides N."/>
            <person name="Mikhailova N."/>
            <person name="Balakrishnan V."/>
            <person name="Glasner J."/>
            <person name="Perna N.T."/>
        </authorList>
    </citation>
    <scope>NUCLEOTIDE SEQUENCE [LARGE SCALE GENOMIC DNA]</scope>
    <source>
        <strain evidence="1">Ech703</strain>
    </source>
</reference>
<evidence type="ECO:0000313" key="2">
    <source>
        <dbReference type="Proteomes" id="UP000002734"/>
    </source>
</evidence>
<name>C6C830_MUSP7</name>
<protein>
    <recommendedName>
        <fullName evidence="3">DUF2589 domain-containing protein</fullName>
    </recommendedName>
</protein>
<dbReference type="RefSeq" id="WP_012763998.1">
    <property type="nucleotide sequence ID" value="NC_012880.1"/>
</dbReference>
<gene>
    <name evidence="1" type="ordered locus">Dd703_0361</name>
</gene>
<dbReference type="AlphaFoldDB" id="C6C830"/>
<accession>C6C830</accession>
<organism evidence="1 2">
    <name type="scientific">Musicola paradisiaca (strain Ech703)</name>
    <name type="common">Dickeya paradisiaca</name>
    <name type="synonym">Dickeya dadantii</name>
    <dbReference type="NCBI Taxonomy" id="579405"/>
    <lineage>
        <taxon>Bacteria</taxon>
        <taxon>Pseudomonadati</taxon>
        <taxon>Pseudomonadota</taxon>
        <taxon>Gammaproteobacteria</taxon>
        <taxon>Enterobacterales</taxon>
        <taxon>Pectobacteriaceae</taxon>
        <taxon>Musicola</taxon>
    </lineage>
</organism>
<evidence type="ECO:0008006" key="3">
    <source>
        <dbReference type="Google" id="ProtNLM"/>
    </source>
</evidence>
<dbReference type="STRING" id="579405.Dd703_0361"/>
<keyword evidence="2" id="KW-1185">Reference proteome</keyword>
<evidence type="ECO:0000313" key="1">
    <source>
        <dbReference type="EMBL" id="ACS84175.1"/>
    </source>
</evidence>
<dbReference type="KEGG" id="dda:Dd703_0361"/>
<dbReference type="InterPro" id="IPR024510">
    <property type="entry name" value="DUF2589"/>
</dbReference>
<dbReference type="Pfam" id="PF11655">
    <property type="entry name" value="DUF2589"/>
    <property type="match status" value="1"/>
</dbReference>
<dbReference type="eggNOG" id="ENOG502Z835">
    <property type="taxonomic scope" value="Bacteria"/>
</dbReference>
<sequence length="195" mass="20580">MADSSVQDSATAQLGNIPFGTLIGGPLNAAVEAQANAAKSSVDFIRQVAIGEDGQIRSVVFKYEKEGQNATLSVPVLTIVPIPYLRIDYLDIAFKANISASTTTSDKSSSSSQLDVKANASWSGWGAKVNFSAAYSSKKDSSSARDSKYNVEYTMDINLHAVQDDMPAGMNKVLNILQECITSKPASATTTTASA</sequence>
<proteinExistence type="predicted"/>
<dbReference type="EMBL" id="CP001654">
    <property type="protein sequence ID" value="ACS84175.1"/>
    <property type="molecule type" value="Genomic_DNA"/>
</dbReference>
<dbReference type="Proteomes" id="UP000002734">
    <property type="component" value="Chromosome"/>
</dbReference>
<dbReference type="HOGENOM" id="CLU_084169_2_0_6"/>